<dbReference type="GO" id="GO:0005829">
    <property type="term" value="C:cytosol"/>
    <property type="evidence" value="ECO:0007669"/>
    <property type="project" value="TreeGrafter"/>
</dbReference>
<evidence type="ECO:0000256" key="3">
    <source>
        <dbReference type="ARBA" id="ARBA00022741"/>
    </source>
</evidence>
<evidence type="ECO:0000256" key="6">
    <source>
        <dbReference type="PROSITE-ProRule" id="PRU10141"/>
    </source>
</evidence>
<proteinExistence type="predicted"/>
<dbReference type="GO" id="GO:0000422">
    <property type="term" value="P:autophagy of mitochondrion"/>
    <property type="evidence" value="ECO:0007669"/>
    <property type="project" value="TreeGrafter"/>
</dbReference>
<sequence length="101" mass="10912">MQHQPTLDTAITATSTNAASSTDSSSSMRIGDFSFGSEVGRGSFATVYKAVHLPTSTTVAIKSVSRAKLNRKLAENLETEIRILQGIHHPNIVQLLDILLF</sequence>
<organism evidence="9 10">
    <name type="scientific">Batrachochytrium dendrobatidis (strain JEL423)</name>
    <dbReference type="NCBI Taxonomy" id="403673"/>
    <lineage>
        <taxon>Eukaryota</taxon>
        <taxon>Fungi</taxon>
        <taxon>Fungi incertae sedis</taxon>
        <taxon>Chytridiomycota</taxon>
        <taxon>Chytridiomycota incertae sedis</taxon>
        <taxon>Chytridiomycetes</taxon>
        <taxon>Rhizophydiales</taxon>
        <taxon>Rhizophydiales incertae sedis</taxon>
        <taxon>Batrachochytrium</taxon>
    </lineage>
</organism>
<evidence type="ECO:0000256" key="7">
    <source>
        <dbReference type="SAM" id="MobiDB-lite"/>
    </source>
</evidence>
<dbReference type="GO" id="GO:0061709">
    <property type="term" value="P:reticulophagy"/>
    <property type="evidence" value="ECO:0007669"/>
    <property type="project" value="TreeGrafter"/>
</dbReference>
<dbReference type="GO" id="GO:0042594">
    <property type="term" value="P:response to starvation"/>
    <property type="evidence" value="ECO:0007669"/>
    <property type="project" value="TreeGrafter"/>
</dbReference>
<keyword evidence="3 6" id="KW-0547">Nucleotide-binding</keyword>
<accession>A0A177W860</accession>
<reference evidence="9 10" key="1">
    <citation type="submission" date="2006-10" db="EMBL/GenBank/DDBJ databases">
        <title>The Genome Sequence of Batrachochytrium dendrobatidis JEL423.</title>
        <authorList>
            <consortium name="The Broad Institute Genome Sequencing Platform"/>
            <person name="Birren B."/>
            <person name="Lander E."/>
            <person name="Galagan J."/>
            <person name="Cuomo C."/>
            <person name="Devon K."/>
            <person name="Jaffe D."/>
            <person name="Butler J."/>
            <person name="Alvarez P."/>
            <person name="Gnerre S."/>
            <person name="Grabherr M."/>
            <person name="Kleber M."/>
            <person name="Mauceli E."/>
            <person name="Brockman W."/>
            <person name="Young S."/>
            <person name="LaButti K."/>
            <person name="Sykes S."/>
            <person name="DeCaprio D."/>
            <person name="Crawford M."/>
            <person name="Koehrsen M."/>
            <person name="Engels R."/>
            <person name="Montgomery P."/>
            <person name="Pearson M."/>
            <person name="Howarth C."/>
            <person name="Larson L."/>
            <person name="White J."/>
            <person name="O'Leary S."/>
            <person name="Kodira C."/>
            <person name="Zeng Q."/>
            <person name="Yandava C."/>
            <person name="Alvarado L."/>
            <person name="Longcore J."/>
            <person name="James T."/>
        </authorList>
    </citation>
    <scope>NUCLEOTIDE SEQUENCE [LARGE SCALE GENOMIC DNA]</scope>
    <source>
        <strain evidence="9 10">JEL423</strain>
    </source>
</reference>
<dbReference type="GO" id="GO:0004674">
    <property type="term" value="F:protein serine/threonine kinase activity"/>
    <property type="evidence" value="ECO:0007669"/>
    <property type="project" value="UniProtKB-EC"/>
</dbReference>
<dbReference type="Gene3D" id="3.30.200.20">
    <property type="entry name" value="Phosphorylase Kinase, domain 1"/>
    <property type="match status" value="1"/>
</dbReference>
<dbReference type="InterPro" id="IPR000719">
    <property type="entry name" value="Prot_kinase_dom"/>
</dbReference>
<dbReference type="GO" id="GO:0005524">
    <property type="term" value="F:ATP binding"/>
    <property type="evidence" value="ECO:0007669"/>
    <property type="project" value="UniProtKB-UniRule"/>
</dbReference>
<dbReference type="InterPro" id="IPR017441">
    <property type="entry name" value="Protein_kinase_ATP_BS"/>
</dbReference>
<evidence type="ECO:0000313" key="10">
    <source>
        <dbReference type="Proteomes" id="UP000077115"/>
    </source>
</evidence>
<protein>
    <recommendedName>
        <fullName evidence="1">non-specific serine/threonine protein kinase</fullName>
        <ecNumber evidence="1">2.7.11.1</ecNumber>
    </recommendedName>
</protein>
<name>A0A177W860_BATDL</name>
<evidence type="ECO:0000259" key="8">
    <source>
        <dbReference type="PROSITE" id="PS50011"/>
    </source>
</evidence>
<dbReference type="GO" id="GO:0034045">
    <property type="term" value="C:phagophore assembly site membrane"/>
    <property type="evidence" value="ECO:0007669"/>
    <property type="project" value="TreeGrafter"/>
</dbReference>
<evidence type="ECO:0000256" key="4">
    <source>
        <dbReference type="ARBA" id="ARBA00022777"/>
    </source>
</evidence>
<dbReference type="Pfam" id="PF00069">
    <property type="entry name" value="Pkinase"/>
    <property type="match status" value="1"/>
</dbReference>
<dbReference type="PANTHER" id="PTHR24348">
    <property type="entry name" value="SERINE/THREONINE-PROTEIN KINASE UNC-51-RELATED"/>
    <property type="match status" value="1"/>
</dbReference>
<feature type="domain" description="Protein kinase" evidence="8">
    <location>
        <begin position="33"/>
        <end position="101"/>
    </location>
</feature>
<feature type="region of interest" description="Disordered" evidence="7">
    <location>
        <begin position="1"/>
        <end position="29"/>
    </location>
</feature>
<dbReference type="OrthoDB" id="346907at2759"/>
<dbReference type="EC" id="2.7.11.1" evidence="1"/>
<keyword evidence="2" id="KW-0808">Transferase</keyword>
<evidence type="ECO:0000256" key="2">
    <source>
        <dbReference type="ARBA" id="ARBA00022679"/>
    </source>
</evidence>
<dbReference type="PROSITE" id="PS50011">
    <property type="entry name" value="PROTEIN_KINASE_DOM"/>
    <property type="match status" value="1"/>
</dbReference>
<feature type="compositionally biased region" description="Low complexity" evidence="7">
    <location>
        <begin position="9"/>
        <end position="27"/>
    </location>
</feature>
<dbReference type="InterPro" id="IPR045269">
    <property type="entry name" value="Atg1-like"/>
</dbReference>
<gene>
    <name evidence="9" type="ORF">BDEG_20461</name>
</gene>
<evidence type="ECO:0000313" key="9">
    <source>
        <dbReference type="EMBL" id="OAJ36269.1"/>
    </source>
</evidence>
<dbReference type="SUPFAM" id="SSF56112">
    <property type="entry name" value="Protein kinase-like (PK-like)"/>
    <property type="match status" value="1"/>
</dbReference>
<keyword evidence="5 6" id="KW-0067">ATP-binding</keyword>
<dbReference type="STRING" id="403673.A0A177W860"/>
<dbReference type="PROSITE" id="PS00107">
    <property type="entry name" value="PROTEIN_KINASE_ATP"/>
    <property type="match status" value="1"/>
</dbReference>
<dbReference type="Proteomes" id="UP000077115">
    <property type="component" value="Unassembled WGS sequence"/>
</dbReference>
<dbReference type="EMBL" id="DS022300">
    <property type="protein sequence ID" value="OAJ36269.1"/>
    <property type="molecule type" value="Genomic_DNA"/>
</dbReference>
<dbReference type="InterPro" id="IPR011009">
    <property type="entry name" value="Kinase-like_dom_sf"/>
</dbReference>
<evidence type="ECO:0000256" key="1">
    <source>
        <dbReference type="ARBA" id="ARBA00012513"/>
    </source>
</evidence>
<dbReference type="GO" id="GO:0005776">
    <property type="term" value="C:autophagosome"/>
    <property type="evidence" value="ECO:0007669"/>
    <property type="project" value="TreeGrafter"/>
</dbReference>
<dbReference type="GO" id="GO:0010506">
    <property type="term" value="P:regulation of autophagy"/>
    <property type="evidence" value="ECO:0007669"/>
    <property type="project" value="InterPro"/>
</dbReference>
<feature type="binding site" evidence="6">
    <location>
        <position position="62"/>
    </location>
    <ligand>
        <name>ATP</name>
        <dbReference type="ChEBI" id="CHEBI:30616"/>
    </ligand>
</feature>
<dbReference type="PANTHER" id="PTHR24348:SF22">
    <property type="entry name" value="NON-SPECIFIC SERINE_THREONINE PROTEIN KINASE"/>
    <property type="match status" value="1"/>
</dbReference>
<reference evidence="9 10" key="2">
    <citation type="submission" date="2016-05" db="EMBL/GenBank/DDBJ databases">
        <title>Lineage-specific infection strategies underlie the spectrum of fungal disease in amphibians.</title>
        <authorList>
            <person name="Cuomo C.A."/>
            <person name="Farrer R.A."/>
            <person name="James T."/>
            <person name="Longcore J."/>
            <person name="Birren B."/>
        </authorList>
    </citation>
    <scope>NUCLEOTIDE SEQUENCE [LARGE SCALE GENOMIC DNA]</scope>
    <source>
        <strain evidence="9 10">JEL423</strain>
    </source>
</reference>
<keyword evidence="4" id="KW-0418">Kinase</keyword>
<dbReference type="FunFam" id="3.30.200.20:FF:000042">
    <property type="entry name" value="Aurora kinase A"/>
    <property type="match status" value="1"/>
</dbReference>
<dbReference type="AlphaFoldDB" id="A0A177W860"/>
<evidence type="ECO:0000256" key="5">
    <source>
        <dbReference type="ARBA" id="ARBA00022840"/>
    </source>
</evidence>
<dbReference type="VEuPathDB" id="FungiDB:BDEG_20461"/>
<dbReference type="GO" id="GO:0034727">
    <property type="term" value="P:piecemeal microautophagy of the nucleus"/>
    <property type="evidence" value="ECO:0007669"/>
    <property type="project" value="TreeGrafter"/>
</dbReference>
<dbReference type="GO" id="GO:0000045">
    <property type="term" value="P:autophagosome assembly"/>
    <property type="evidence" value="ECO:0007669"/>
    <property type="project" value="TreeGrafter"/>
</dbReference>